<gene>
    <name evidence="4" type="ORF">PG999_004037</name>
</gene>
<name>A0AAW0R5F4_9PEZI</name>
<proteinExistence type="predicted"/>
<keyword evidence="2" id="KW-1133">Transmembrane helix</keyword>
<reference evidence="4 5" key="1">
    <citation type="submission" date="2023-01" db="EMBL/GenBank/DDBJ databases">
        <title>Analysis of 21 Apiospora genomes using comparative genomics revels a genus with tremendous synthesis potential of carbohydrate active enzymes and secondary metabolites.</title>
        <authorList>
            <person name="Sorensen T."/>
        </authorList>
    </citation>
    <scope>NUCLEOTIDE SEQUENCE [LARGE SCALE GENOMIC DNA]</scope>
    <source>
        <strain evidence="4 5">CBS 117206</strain>
    </source>
</reference>
<keyword evidence="5" id="KW-1185">Reference proteome</keyword>
<evidence type="ECO:0000256" key="2">
    <source>
        <dbReference type="SAM" id="Phobius"/>
    </source>
</evidence>
<dbReference type="AlphaFoldDB" id="A0AAW0R5F4"/>
<keyword evidence="2" id="KW-0472">Membrane</keyword>
<comment type="caution">
    <text evidence="4">The sequence shown here is derived from an EMBL/GenBank/DDBJ whole genome shotgun (WGS) entry which is preliminary data.</text>
</comment>
<evidence type="ECO:0000313" key="4">
    <source>
        <dbReference type="EMBL" id="KAK8124119.1"/>
    </source>
</evidence>
<keyword evidence="2" id="KW-0812">Transmembrane</keyword>
<sequence length="479" mass="52781">MPHFIITVVFFVLSWFPGAIWSGAITPVATTRKVEAKIAVPRYQNVWPLNFTDYNGLYTKTSALGEFTFAPQFRQEGIILDHAKNTLSWEGGTAAHAKLDRTGYIYTTRSYGVGSSAGLTDRDFQPTPKGYRFSENGVKATVECAYNYSSQYRLERKDKPLGSPLNVYATKGSFPNHETSEHAAAALDDRAACVMGAASSNSTTDQSTDQSTYYVAFATLQNSLYEPLDKLQCQILYQPTVFSVAVNVTNRTIEVQPENSTVTQWLATMPLAQAATRRLDLMAQVFGTTQWRSILCDSFLTNIDTYVALHLAGSQNESAPHVVAPTLQSMLDGLLSALAAAQVQVLEESLFVPVVLDTPAFSFGSGPYVIANFVLNMVVALVVSIEALRTRLWRVAPRFNPMDVEHIISASLSGRRRTKGSSRNRKTKAKAQHPRKLHQAKDPGQKAGLTVSGQNRKRAVIQKSATKHERKNTRTNDAT</sequence>
<keyword evidence="3" id="KW-0732">Signal</keyword>
<feature type="region of interest" description="Disordered" evidence="1">
    <location>
        <begin position="410"/>
        <end position="479"/>
    </location>
</feature>
<feature type="transmembrane region" description="Helical" evidence="2">
    <location>
        <begin position="368"/>
        <end position="388"/>
    </location>
</feature>
<feature type="signal peptide" evidence="3">
    <location>
        <begin position="1"/>
        <end position="22"/>
    </location>
</feature>
<evidence type="ECO:0000256" key="1">
    <source>
        <dbReference type="SAM" id="MobiDB-lite"/>
    </source>
</evidence>
<protein>
    <submittedName>
        <fullName evidence="4">Uncharacterized protein</fullName>
    </submittedName>
</protein>
<accession>A0AAW0R5F4</accession>
<evidence type="ECO:0000313" key="5">
    <source>
        <dbReference type="Proteomes" id="UP001392437"/>
    </source>
</evidence>
<feature type="chain" id="PRO_5043575659" evidence="3">
    <location>
        <begin position="23"/>
        <end position="479"/>
    </location>
</feature>
<evidence type="ECO:0000256" key="3">
    <source>
        <dbReference type="SAM" id="SignalP"/>
    </source>
</evidence>
<feature type="compositionally biased region" description="Basic residues" evidence="1">
    <location>
        <begin position="414"/>
        <end position="438"/>
    </location>
</feature>
<dbReference type="Proteomes" id="UP001392437">
    <property type="component" value="Unassembled WGS sequence"/>
</dbReference>
<dbReference type="EMBL" id="JAQQWP010000003">
    <property type="protein sequence ID" value="KAK8124119.1"/>
    <property type="molecule type" value="Genomic_DNA"/>
</dbReference>
<organism evidence="4 5">
    <name type="scientific">Apiospora kogelbergensis</name>
    <dbReference type="NCBI Taxonomy" id="1337665"/>
    <lineage>
        <taxon>Eukaryota</taxon>
        <taxon>Fungi</taxon>
        <taxon>Dikarya</taxon>
        <taxon>Ascomycota</taxon>
        <taxon>Pezizomycotina</taxon>
        <taxon>Sordariomycetes</taxon>
        <taxon>Xylariomycetidae</taxon>
        <taxon>Amphisphaeriales</taxon>
        <taxon>Apiosporaceae</taxon>
        <taxon>Apiospora</taxon>
    </lineage>
</organism>